<dbReference type="Proteomes" id="UP000036061">
    <property type="component" value="Chromosome"/>
</dbReference>
<evidence type="ECO:0000313" key="2">
    <source>
        <dbReference type="Proteomes" id="UP000036061"/>
    </source>
</evidence>
<name>A0A2Z4MKD2_BREBE</name>
<gene>
    <name evidence="1" type="ORF">AB432_018525</name>
</gene>
<sequence>MKTNQDWNRRMLEVLEKTYQYDAAMTEVLMPEVAKQYTTADEQNENYRDRLLLFKEDLEEEKA</sequence>
<evidence type="ECO:0000313" key="1">
    <source>
        <dbReference type="EMBL" id="AWX56920.1"/>
    </source>
</evidence>
<proteinExistence type="predicted"/>
<organism evidence="1 2">
    <name type="scientific">Brevibacillus brevis</name>
    <name type="common">Bacillus brevis</name>
    <dbReference type="NCBI Taxonomy" id="1393"/>
    <lineage>
        <taxon>Bacteria</taxon>
        <taxon>Bacillati</taxon>
        <taxon>Bacillota</taxon>
        <taxon>Bacilli</taxon>
        <taxon>Bacillales</taxon>
        <taxon>Paenibacillaceae</taxon>
        <taxon>Brevibacillus</taxon>
    </lineage>
</organism>
<accession>A0A2Z4MKD2</accession>
<dbReference type="AlphaFoldDB" id="A0A2Z4MKD2"/>
<reference evidence="1 2" key="1">
    <citation type="journal article" date="2015" name="Genome Announc.">
        <title>Draft Genome Sequence of Brevibacillus brevis DZQ7, a Plant Growth-Promoting Rhizobacterium with Broad-Spectrum Antimicrobial Activity.</title>
        <authorList>
            <person name="Hou Q."/>
            <person name="Wang C."/>
            <person name="Hou X."/>
            <person name="Xia Z."/>
            <person name="Ye J."/>
            <person name="Liu K."/>
            <person name="Liu H."/>
            <person name="Wang J."/>
            <person name="Guo H."/>
            <person name="Yu X."/>
            <person name="Yang Y."/>
            <person name="Du B."/>
            <person name="Ding Y."/>
        </authorList>
    </citation>
    <scope>NUCLEOTIDE SEQUENCE [LARGE SCALE GENOMIC DNA]</scope>
    <source>
        <strain evidence="1 2">DZQ7</strain>
    </source>
</reference>
<dbReference type="RefSeq" id="WP_048033536.1">
    <property type="nucleotide sequence ID" value="NZ_CP030117.1"/>
</dbReference>
<protein>
    <submittedName>
        <fullName evidence="1">Uncharacterized protein</fullName>
    </submittedName>
</protein>
<dbReference type="EMBL" id="CP030117">
    <property type="protein sequence ID" value="AWX56920.1"/>
    <property type="molecule type" value="Genomic_DNA"/>
</dbReference>